<dbReference type="KEGG" id="seri:SERIO_v1c08140"/>
<dbReference type="AlphaFoldDB" id="A0A0H3XKE6"/>
<keyword evidence="2" id="KW-1133">Transmembrane helix</keyword>
<feature type="transmembrane region" description="Helical" evidence="2">
    <location>
        <begin position="72"/>
        <end position="89"/>
    </location>
</feature>
<evidence type="ECO:0000256" key="1">
    <source>
        <dbReference type="SAM" id="MobiDB-lite"/>
    </source>
</evidence>
<reference evidence="4" key="2">
    <citation type="submission" date="2015-06" db="EMBL/GenBank/DDBJ databases">
        <title>Complete genome sequence of Spiroplasma eriocheiris TDA-040725-5 (DSM 21848).</title>
        <authorList>
            <person name="Lo W.-S."/>
            <person name="Kuo C.-H."/>
        </authorList>
    </citation>
    <scope>NUCLEOTIDE SEQUENCE [LARGE SCALE GENOMIC DNA]</scope>
    <source>
        <strain evidence="4">TDA-040725-5</strain>
    </source>
</reference>
<accession>A0A0H3XKE6</accession>
<dbReference type="STRING" id="315358.SERIO_v1c08140"/>
<proteinExistence type="predicted"/>
<name>A0A0H3XKE6_9MOLU</name>
<feature type="transmembrane region" description="Helical" evidence="2">
    <location>
        <begin position="7"/>
        <end position="30"/>
    </location>
</feature>
<keyword evidence="2" id="KW-0472">Membrane</keyword>
<dbReference type="EMBL" id="CP011856">
    <property type="protein sequence ID" value="AKM54376.1"/>
    <property type="molecule type" value="Genomic_DNA"/>
</dbReference>
<dbReference type="PATRIC" id="fig|743698.3.peg.820"/>
<gene>
    <name evidence="3" type="ORF">SERIO_v1c08140</name>
</gene>
<evidence type="ECO:0000313" key="4">
    <source>
        <dbReference type="Proteomes" id="UP000035661"/>
    </source>
</evidence>
<feature type="transmembrane region" description="Helical" evidence="2">
    <location>
        <begin position="42"/>
        <end position="65"/>
    </location>
</feature>
<reference evidence="3 4" key="1">
    <citation type="journal article" date="2015" name="Genome Biol. Evol.">
        <title>Found and Lost: The Fates of Horizontally Acquired Genes in Arthropod-Symbiotic Spiroplasma.</title>
        <authorList>
            <person name="Lo W.S."/>
            <person name="Gasparich G.E."/>
            <person name="Kuo C.H."/>
        </authorList>
    </citation>
    <scope>NUCLEOTIDE SEQUENCE [LARGE SCALE GENOMIC DNA]</scope>
    <source>
        <strain evidence="4">TDA-040725-5</strain>
    </source>
</reference>
<feature type="region of interest" description="Disordered" evidence="1">
    <location>
        <begin position="118"/>
        <end position="140"/>
    </location>
</feature>
<protein>
    <recommendedName>
        <fullName evidence="5">DUF4064 domain-containing protein</fullName>
    </recommendedName>
</protein>
<organism evidence="3 4">
    <name type="scientific">Spiroplasma eriocheiris</name>
    <dbReference type="NCBI Taxonomy" id="315358"/>
    <lineage>
        <taxon>Bacteria</taxon>
        <taxon>Bacillati</taxon>
        <taxon>Mycoplasmatota</taxon>
        <taxon>Mollicutes</taxon>
        <taxon>Entomoplasmatales</taxon>
        <taxon>Spiroplasmataceae</taxon>
        <taxon>Spiroplasma</taxon>
    </lineage>
</organism>
<evidence type="ECO:0000256" key="2">
    <source>
        <dbReference type="SAM" id="Phobius"/>
    </source>
</evidence>
<keyword evidence="4" id="KW-1185">Reference proteome</keyword>
<evidence type="ECO:0000313" key="3">
    <source>
        <dbReference type="EMBL" id="AKM54376.1"/>
    </source>
</evidence>
<evidence type="ECO:0008006" key="5">
    <source>
        <dbReference type="Google" id="ProtNLM"/>
    </source>
</evidence>
<sequence length="140" mass="14651">MKLNGLGLGGIIIILVGSSLCILGSLVILFDGLSTFNLAGQIILFFVIMSLILLTLAIIFGALAITKKHNGLRIACAVLAIVAIAFAWINWGVPILLLLVGGILTLCGRMVPIESPPPAPSSVNNYPPIGSSERDDLDSD</sequence>
<keyword evidence="2" id="KW-0812">Transmembrane</keyword>
<dbReference type="Proteomes" id="UP000035661">
    <property type="component" value="Chromosome"/>
</dbReference>
<dbReference type="RefSeq" id="WP_047791585.1">
    <property type="nucleotide sequence ID" value="NZ_CP011856.1"/>
</dbReference>